<dbReference type="EMBL" id="BFEA01000334">
    <property type="protein sequence ID" value="GBG80002.1"/>
    <property type="molecule type" value="Genomic_DNA"/>
</dbReference>
<evidence type="ECO:0000313" key="5">
    <source>
        <dbReference type="EMBL" id="GBG80002.1"/>
    </source>
</evidence>
<dbReference type="Pfam" id="PF01247">
    <property type="entry name" value="Ribosomal_L35Ae"/>
    <property type="match status" value="1"/>
</dbReference>
<dbReference type="Gramene" id="GBG80002">
    <property type="protein sequence ID" value="GBG80002"/>
    <property type="gene ID" value="CBR_g30263"/>
</dbReference>
<keyword evidence="6" id="KW-1185">Reference proteome</keyword>
<name>A0A388LCU2_CHABU</name>
<reference evidence="5 6" key="1">
    <citation type="journal article" date="2018" name="Cell">
        <title>The Chara Genome: Secondary Complexity and Implications for Plant Terrestrialization.</title>
        <authorList>
            <person name="Nishiyama T."/>
            <person name="Sakayama H."/>
            <person name="Vries J.D."/>
            <person name="Buschmann H."/>
            <person name="Saint-Marcoux D."/>
            <person name="Ullrich K.K."/>
            <person name="Haas F.B."/>
            <person name="Vanderstraeten L."/>
            <person name="Becker D."/>
            <person name="Lang D."/>
            <person name="Vosolsobe S."/>
            <person name="Rombauts S."/>
            <person name="Wilhelmsson P.K.I."/>
            <person name="Janitza P."/>
            <person name="Kern R."/>
            <person name="Heyl A."/>
            <person name="Rumpler F."/>
            <person name="Villalobos L.I.A.C."/>
            <person name="Clay J.M."/>
            <person name="Skokan R."/>
            <person name="Toyoda A."/>
            <person name="Suzuki Y."/>
            <person name="Kagoshima H."/>
            <person name="Schijlen E."/>
            <person name="Tajeshwar N."/>
            <person name="Catarino B."/>
            <person name="Hetherington A.J."/>
            <person name="Saltykova A."/>
            <person name="Bonnot C."/>
            <person name="Breuninger H."/>
            <person name="Symeonidi A."/>
            <person name="Radhakrishnan G.V."/>
            <person name="Van Nieuwerburgh F."/>
            <person name="Deforce D."/>
            <person name="Chang C."/>
            <person name="Karol K.G."/>
            <person name="Hedrich R."/>
            <person name="Ulvskov P."/>
            <person name="Glockner G."/>
            <person name="Delwiche C.F."/>
            <person name="Petrasek J."/>
            <person name="Van de Peer Y."/>
            <person name="Friml J."/>
            <person name="Beilby M."/>
            <person name="Dolan L."/>
            <person name="Kohara Y."/>
            <person name="Sugano S."/>
            <person name="Fujiyama A."/>
            <person name="Delaux P.-M."/>
            <person name="Quint M."/>
            <person name="TheiBen G."/>
            <person name="Hagemann M."/>
            <person name="Harholt J."/>
            <person name="Dunand C."/>
            <person name="Zachgo S."/>
            <person name="Langdale J."/>
            <person name="Maumus F."/>
            <person name="Straeten D.V.D."/>
            <person name="Gould S.B."/>
            <person name="Rensing S.A."/>
        </authorList>
    </citation>
    <scope>NUCLEOTIDE SEQUENCE [LARGE SCALE GENOMIC DNA]</scope>
    <source>
        <strain evidence="5 6">S276</strain>
    </source>
</reference>
<dbReference type="GO" id="GO:0003735">
    <property type="term" value="F:structural constituent of ribosome"/>
    <property type="evidence" value="ECO:0007669"/>
    <property type="project" value="InterPro"/>
</dbReference>
<sequence length="75" mass="8670">MWHGIRVNISRKSTRRRRRPRRMTPSTDVSGARYAGREVCRPHSNTGVVRARFKSNLPPKSMGAKVHAMIYPIRI</sequence>
<dbReference type="AlphaFoldDB" id="A0A388LCU2"/>
<dbReference type="Proteomes" id="UP000265515">
    <property type="component" value="Unassembled WGS sequence"/>
</dbReference>
<dbReference type="GO" id="GO:1990904">
    <property type="term" value="C:ribonucleoprotein complex"/>
    <property type="evidence" value="ECO:0007669"/>
    <property type="project" value="UniProtKB-KW"/>
</dbReference>
<dbReference type="OrthoDB" id="1166329at2759"/>
<dbReference type="PANTHER" id="PTHR10902">
    <property type="entry name" value="60S RIBOSOMAL PROTEIN L35A"/>
    <property type="match status" value="1"/>
</dbReference>
<feature type="region of interest" description="Disordered" evidence="4">
    <location>
        <begin position="1"/>
        <end position="31"/>
    </location>
</feature>
<evidence type="ECO:0000256" key="4">
    <source>
        <dbReference type="SAM" id="MobiDB-lite"/>
    </source>
</evidence>
<dbReference type="InterPro" id="IPR001780">
    <property type="entry name" value="Ribosomal_eL33"/>
</dbReference>
<feature type="compositionally biased region" description="Basic residues" evidence="4">
    <location>
        <begin position="12"/>
        <end position="22"/>
    </location>
</feature>
<dbReference type="GO" id="GO:0006412">
    <property type="term" value="P:translation"/>
    <property type="evidence" value="ECO:0007669"/>
    <property type="project" value="InterPro"/>
</dbReference>
<protein>
    <submittedName>
        <fullName evidence="5">Uncharacterized protein</fullName>
    </submittedName>
</protein>
<dbReference type="InterPro" id="IPR038661">
    <property type="entry name" value="Ribosomal_eL33_sf"/>
</dbReference>
<comment type="caution">
    <text evidence="5">The sequence shown here is derived from an EMBL/GenBank/DDBJ whole genome shotgun (WGS) entry which is preliminary data.</text>
</comment>
<keyword evidence="2" id="KW-0689">Ribosomal protein</keyword>
<evidence type="ECO:0000256" key="2">
    <source>
        <dbReference type="ARBA" id="ARBA00022980"/>
    </source>
</evidence>
<proteinExistence type="inferred from homology"/>
<comment type="similarity">
    <text evidence="1">Belongs to the eukaryotic ribosomal protein eL33 family.</text>
</comment>
<organism evidence="5 6">
    <name type="scientific">Chara braunii</name>
    <name type="common">Braun's stonewort</name>
    <dbReference type="NCBI Taxonomy" id="69332"/>
    <lineage>
        <taxon>Eukaryota</taxon>
        <taxon>Viridiplantae</taxon>
        <taxon>Streptophyta</taxon>
        <taxon>Charophyceae</taxon>
        <taxon>Charales</taxon>
        <taxon>Characeae</taxon>
        <taxon>Chara</taxon>
    </lineage>
</organism>
<gene>
    <name evidence="5" type="ORF">CBR_g30263</name>
</gene>
<accession>A0A388LCU2</accession>
<dbReference type="Gene3D" id="2.40.10.190">
    <property type="entry name" value="translation elongation factor selb, chain A, domain 4"/>
    <property type="match status" value="1"/>
</dbReference>
<keyword evidence="3" id="KW-0687">Ribonucleoprotein</keyword>
<evidence type="ECO:0000256" key="1">
    <source>
        <dbReference type="ARBA" id="ARBA00009269"/>
    </source>
</evidence>
<dbReference type="InterPro" id="IPR009000">
    <property type="entry name" value="Transl_B-barrel_sf"/>
</dbReference>
<evidence type="ECO:0000256" key="3">
    <source>
        <dbReference type="ARBA" id="ARBA00023274"/>
    </source>
</evidence>
<evidence type="ECO:0000313" key="6">
    <source>
        <dbReference type="Proteomes" id="UP000265515"/>
    </source>
</evidence>
<dbReference type="SUPFAM" id="SSF50447">
    <property type="entry name" value="Translation proteins"/>
    <property type="match status" value="1"/>
</dbReference>
<dbReference type="GO" id="GO:0005840">
    <property type="term" value="C:ribosome"/>
    <property type="evidence" value="ECO:0007669"/>
    <property type="project" value="UniProtKB-KW"/>
</dbReference>
<dbReference type="STRING" id="69332.A0A388LCU2"/>